<dbReference type="EMBL" id="CP000448">
    <property type="protein sequence ID" value="ABI68923.1"/>
    <property type="molecule type" value="Genomic_DNA"/>
</dbReference>
<gene>
    <name evidence="4" type="ordered locus">Swol_1622</name>
</gene>
<dbReference type="GO" id="GO:0005886">
    <property type="term" value="C:plasma membrane"/>
    <property type="evidence" value="ECO:0007669"/>
    <property type="project" value="TreeGrafter"/>
</dbReference>
<feature type="transmembrane region" description="Helical" evidence="2">
    <location>
        <begin position="328"/>
        <end position="345"/>
    </location>
</feature>
<dbReference type="PROSITE" id="PS51257">
    <property type="entry name" value="PROKAR_LIPOPROTEIN"/>
    <property type="match status" value="1"/>
</dbReference>
<organism evidence="4 5">
    <name type="scientific">Syntrophomonas wolfei subsp. wolfei (strain DSM 2245B / Goettingen)</name>
    <dbReference type="NCBI Taxonomy" id="335541"/>
    <lineage>
        <taxon>Bacteria</taxon>
        <taxon>Bacillati</taxon>
        <taxon>Bacillota</taxon>
        <taxon>Clostridia</taxon>
        <taxon>Eubacteriales</taxon>
        <taxon>Syntrophomonadaceae</taxon>
        <taxon>Syntrophomonas</taxon>
    </lineage>
</organism>
<dbReference type="NCBIfam" id="TIGR00254">
    <property type="entry name" value="GGDEF"/>
    <property type="match status" value="1"/>
</dbReference>
<protein>
    <submittedName>
        <fullName evidence="4">Response regulator receiver protein</fullName>
    </submittedName>
</protein>
<feature type="transmembrane region" description="Helical" evidence="2">
    <location>
        <begin position="400"/>
        <end position="417"/>
    </location>
</feature>
<dbReference type="GO" id="GO:1902201">
    <property type="term" value="P:negative regulation of bacterial-type flagellum-dependent cell motility"/>
    <property type="evidence" value="ECO:0007669"/>
    <property type="project" value="TreeGrafter"/>
</dbReference>
<evidence type="ECO:0000313" key="4">
    <source>
        <dbReference type="EMBL" id="ABI68923.1"/>
    </source>
</evidence>
<dbReference type="PANTHER" id="PTHR45138:SF9">
    <property type="entry name" value="DIGUANYLATE CYCLASE DGCM-RELATED"/>
    <property type="match status" value="1"/>
</dbReference>
<accession>Q0AWI1</accession>
<dbReference type="SMART" id="SM00267">
    <property type="entry name" value="GGDEF"/>
    <property type="match status" value="1"/>
</dbReference>
<dbReference type="InterPro" id="IPR008979">
    <property type="entry name" value="Galactose-bd-like_sf"/>
</dbReference>
<feature type="transmembrane region" description="Helical" evidence="2">
    <location>
        <begin position="208"/>
        <end position="227"/>
    </location>
</feature>
<dbReference type="Gene3D" id="3.30.70.270">
    <property type="match status" value="1"/>
</dbReference>
<keyword evidence="2" id="KW-0472">Membrane</keyword>
<evidence type="ECO:0000256" key="2">
    <source>
        <dbReference type="SAM" id="Phobius"/>
    </source>
</evidence>
<feature type="transmembrane region" description="Helical" evidence="2">
    <location>
        <begin position="271"/>
        <end position="290"/>
    </location>
</feature>
<dbReference type="HOGENOM" id="CLU_030706_0_0_9"/>
<dbReference type="InterPro" id="IPR000160">
    <property type="entry name" value="GGDEF_dom"/>
</dbReference>
<name>Q0AWI1_SYNWW</name>
<dbReference type="SUPFAM" id="SSF55073">
    <property type="entry name" value="Nucleotide cyclase"/>
    <property type="match status" value="1"/>
</dbReference>
<dbReference type="InterPro" id="IPR050469">
    <property type="entry name" value="Diguanylate_Cyclase"/>
</dbReference>
<keyword evidence="2" id="KW-1133">Transmembrane helix</keyword>
<feature type="domain" description="GGDEF" evidence="3">
    <location>
        <begin position="504"/>
        <end position="641"/>
    </location>
</feature>
<dbReference type="OrthoDB" id="9809348at2"/>
<dbReference type="PROSITE" id="PS50887">
    <property type="entry name" value="GGDEF"/>
    <property type="match status" value="1"/>
</dbReference>
<dbReference type="InterPro" id="IPR043128">
    <property type="entry name" value="Rev_trsase/Diguanyl_cyclase"/>
</dbReference>
<dbReference type="InterPro" id="IPR011623">
    <property type="entry name" value="7TMR_DISM_rcpt_extracell_dom1"/>
</dbReference>
<feature type="transmembrane region" description="Helical" evidence="2">
    <location>
        <begin position="302"/>
        <end position="322"/>
    </location>
</feature>
<dbReference type="GO" id="GO:0052621">
    <property type="term" value="F:diguanylate cyclase activity"/>
    <property type="evidence" value="ECO:0007669"/>
    <property type="project" value="TreeGrafter"/>
</dbReference>
<feature type="transmembrane region" description="Helical" evidence="2">
    <location>
        <begin position="357"/>
        <end position="380"/>
    </location>
</feature>
<dbReference type="STRING" id="335541.Swol_1622"/>
<evidence type="ECO:0000313" key="5">
    <source>
        <dbReference type="Proteomes" id="UP000001968"/>
    </source>
</evidence>
<dbReference type="InterPro" id="IPR029787">
    <property type="entry name" value="Nucleotide_cyclase"/>
</dbReference>
<dbReference type="Proteomes" id="UP000001968">
    <property type="component" value="Chromosome"/>
</dbReference>
<proteinExistence type="predicted"/>
<keyword evidence="2" id="KW-0812">Transmembrane</keyword>
<keyword evidence="1" id="KW-0175">Coiled coil</keyword>
<keyword evidence="5" id="KW-1185">Reference proteome</keyword>
<dbReference type="GO" id="GO:0043709">
    <property type="term" value="P:cell adhesion involved in single-species biofilm formation"/>
    <property type="evidence" value="ECO:0007669"/>
    <property type="project" value="TreeGrafter"/>
</dbReference>
<dbReference type="Pfam" id="PF07695">
    <property type="entry name" value="7TMR-DISM_7TM"/>
    <property type="match status" value="1"/>
</dbReference>
<feature type="coiled-coil region" evidence="1">
    <location>
        <begin position="431"/>
        <end position="476"/>
    </location>
</feature>
<dbReference type="AlphaFoldDB" id="Q0AWI1"/>
<dbReference type="SUPFAM" id="SSF49785">
    <property type="entry name" value="Galactose-binding domain-like"/>
    <property type="match status" value="1"/>
</dbReference>
<dbReference type="Gene3D" id="2.60.120.260">
    <property type="entry name" value="Galactose-binding domain-like"/>
    <property type="match status" value="1"/>
</dbReference>
<dbReference type="Pfam" id="PF00990">
    <property type="entry name" value="GGDEF"/>
    <property type="match status" value="1"/>
</dbReference>
<dbReference type="CDD" id="cd01949">
    <property type="entry name" value="GGDEF"/>
    <property type="match status" value="1"/>
</dbReference>
<evidence type="ECO:0000259" key="3">
    <source>
        <dbReference type="PROSITE" id="PS50887"/>
    </source>
</evidence>
<dbReference type="FunFam" id="3.30.70.270:FF:000001">
    <property type="entry name" value="Diguanylate cyclase domain protein"/>
    <property type="match status" value="1"/>
</dbReference>
<reference evidence="5" key="1">
    <citation type="journal article" date="2010" name="Environ. Microbiol.">
        <title>The genome of Syntrophomonas wolfei: new insights into syntrophic metabolism and biohydrogen production.</title>
        <authorList>
            <person name="Sieber J.R."/>
            <person name="Sims D.R."/>
            <person name="Han C."/>
            <person name="Kim E."/>
            <person name="Lykidis A."/>
            <person name="Lapidus A.L."/>
            <person name="McDonnald E."/>
            <person name="Rohlin L."/>
            <person name="Culley D.E."/>
            <person name="Gunsalus R."/>
            <person name="McInerney M.J."/>
        </authorList>
    </citation>
    <scope>NUCLEOTIDE SEQUENCE [LARGE SCALE GENOMIC DNA]</scope>
    <source>
        <strain evidence="5">DSM 2245B / Goettingen</strain>
    </source>
</reference>
<sequence>MHNKKGISIILIMLIISTLLAGCSQELSPKHPRAVEGMLDLSEWRFDQDLIGLDGQWEFYWNQLLEPSDLKVTEISRTGYIEIPGSWNHYQLNDMELPGAGYATYRLIIKTGEKERLALKIPRIFTAYKLWVNDELIASSGIVGQNRESMAPQYLPQLAFFAAQKGENEIILQVSNFYHRSGGILERLILGSEELVLNLRYKNMAYELILFGCIMIIGAYHIALFFFRRQNRSTLYFGLFCIFIGIRTLLVGERLFIYLFPGFNWEVAHKMQTLTFYLGVPLIVMFFKFVFPKDISEKFVRFIIIIGLVFGGLVLLTPARIFTTFNPIYQIVALIVIIYLTYIFFKKLFKKDKNIGLIVAGGLALFITSLNDIIFLSIWLNDNGSTLLRSIFRTGNLSSIGQMIFVFTISIVLAKQFSEAMEKEEVMTMQLKEMNLNLDQVVKQRTKALEESKEKIEHQKLELEKTNQALQLLSLKDPLTNLWNRRKFDEIIENEWNRCFRNRKSISVMILDIDLFKGYNDRYGHLAGDECLIQVAKAIANSFKRASDLVARYGGEEFVVIMPECKKDEAIKMALLLCEKIEGLKIPYGDSSLSKYVTVSIGVTSKIPDSNSSPTDLILLADKALYQAKNAGRNQIKFLAE</sequence>
<dbReference type="PANTHER" id="PTHR45138">
    <property type="entry name" value="REGULATORY COMPONENTS OF SENSORY TRANSDUCTION SYSTEM"/>
    <property type="match status" value="1"/>
</dbReference>
<dbReference type="eggNOG" id="COG3706">
    <property type="taxonomic scope" value="Bacteria"/>
</dbReference>
<feature type="transmembrane region" description="Helical" evidence="2">
    <location>
        <begin position="234"/>
        <end position="251"/>
    </location>
</feature>
<dbReference type="KEGG" id="swo:Swol_1622"/>
<evidence type="ECO:0000256" key="1">
    <source>
        <dbReference type="SAM" id="Coils"/>
    </source>
</evidence>